<gene>
    <name evidence="5" type="ORF">RM572_14800</name>
</gene>
<evidence type="ECO:0000256" key="4">
    <source>
        <dbReference type="SAM" id="SignalP"/>
    </source>
</evidence>
<keyword evidence="6" id="KW-1185">Reference proteome</keyword>
<evidence type="ECO:0000256" key="1">
    <source>
        <dbReference type="ARBA" id="ARBA00008520"/>
    </source>
</evidence>
<dbReference type="SUPFAM" id="SSF53850">
    <property type="entry name" value="Periplasmic binding protein-like II"/>
    <property type="match status" value="1"/>
</dbReference>
<evidence type="ECO:0000313" key="6">
    <source>
        <dbReference type="Proteomes" id="UP001183414"/>
    </source>
</evidence>
<dbReference type="PANTHER" id="PTHR30061">
    <property type="entry name" value="MALTOSE-BINDING PERIPLASMIC PROTEIN"/>
    <property type="match status" value="1"/>
</dbReference>
<comment type="similarity">
    <text evidence="1">Belongs to the bacterial solute-binding protein 1 family.</text>
</comment>
<organism evidence="5 6">
    <name type="scientific">Streptomyces hazeniae</name>
    <dbReference type="NCBI Taxonomy" id="3075538"/>
    <lineage>
        <taxon>Bacteria</taxon>
        <taxon>Bacillati</taxon>
        <taxon>Actinomycetota</taxon>
        <taxon>Actinomycetes</taxon>
        <taxon>Kitasatosporales</taxon>
        <taxon>Streptomycetaceae</taxon>
        <taxon>Streptomyces</taxon>
    </lineage>
</organism>
<comment type="caution">
    <text evidence="5">The sequence shown here is derived from an EMBL/GenBank/DDBJ whole genome shotgun (WGS) entry which is preliminary data.</text>
</comment>
<dbReference type="EMBL" id="JAVREQ010000012">
    <property type="protein sequence ID" value="MDT0380030.1"/>
    <property type="molecule type" value="Genomic_DNA"/>
</dbReference>
<dbReference type="RefSeq" id="WP_311673804.1">
    <property type="nucleotide sequence ID" value="NZ_JAVREQ010000012.1"/>
</dbReference>
<reference evidence="6" key="1">
    <citation type="submission" date="2023-07" db="EMBL/GenBank/DDBJ databases">
        <title>30 novel species of actinomycetes from the DSMZ collection.</title>
        <authorList>
            <person name="Nouioui I."/>
        </authorList>
    </citation>
    <scope>NUCLEOTIDE SEQUENCE [LARGE SCALE GENOMIC DNA]</scope>
    <source>
        <strain evidence="6">DSM 42041</strain>
    </source>
</reference>
<evidence type="ECO:0000313" key="5">
    <source>
        <dbReference type="EMBL" id="MDT0380030.1"/>
    </source>
</evidence>
<evidence type="ECO:0000256" key="2">
    <source>
        <dbReference type="ARBA" id="ARBA00022448"/>
    </source>
</evidence>
<protein>
    <submittedName>
        <fullName evidence="5">Extracellular solute-binding protein</fullName>
    </submittedName>
</protein>
<sequence length="429" mass="46621">MKRARALPLAAALLVLPLAACGTGSGQSSDEAAKSRGPIKIWYANNPEEIAWAEQMVKAWNADHPDQKVTAQEIPAGKSSEEVIGAAITAGNAPCLVFNTAPAAVPKFHKQGGLVPLNDFPGAAEHIEKRSGALAGQYTSEDGKYYQLPWKSNPVMISYNKKVFEKAGLDPSGPRLATYDDFHAASKKLVEDGGVKAAIWPAPSSEFFQPWFDFYPLFAAESGGSQLIEDGEATFDGPEGRRVADFWHTMYAEGYSQKEKYNGDAFADGEAAMTIAGPWALKVYDGKVDFGTVPVPTSKGVPAERTRTFSDAKSVGMYTSCQNRATAWDVLKFATGEQQDGKLLELTGQMPVREDLTTAYADFFEKRPQYTPYAEAASRTVEVPSVPNSITVWQTFRDAYSRSVIFGKEDPSDALRKAADEAEKLAARQ</sequence>
<dbReference type="Gene3D" id="3.40.190.10">
    <property type="entry name" value="Periplasmic binding protein-like II"/>
    <property type="match status" value="2"/>
</dbReference>
<keyword evidence="3 4" id="KW-0732">Signal</keyword>
<name>A0ABU2NSS2_9ACTN</name>
<dbReference type="PANTHER" id="PTHR30061:SF50">
    <property type="entry name" value="MALTOSE_MALTODEXTRIN-BINDING PERIPLASMIC PROTEIN"/>
    <property type="match status" value="1"/>
</dbReference>
<feature type="chain" id="PRO_5045331636" evidence="4">
    <location>
        <begin position="21"/>
        <end position="429"/>
    </location>
</feature>
<dbReference type="InterPro" id="IPR006059">
    <property type="entry name" value="SBP"/>
</dbReference>
<dbReference type="Pfam" id="PF01547">
    <property type="entry name" value="SBP_bac_1"/>
    <property type="match status" value="1"/>
</dbReference>
<feature type="signal peptide" evidence="4">
    <location>
        <begin position="1"/>
        <end position="20"/>
    </location>
</feature>
<evidence type="ECO:0000256" key="3">
    <source>
        <dbReference type="ARBA" id="ARBA00022729"/>
    </source>
</evidence>
<proteinExistence type="inferred from homology"/>
<keyword evidence="2" id="KW-0813">Transport</keyword>
<dbReference type="Proteomes" id="UP001183414">
    <property type="component" value="Unassembled WGS sequence"/>
</dbReference>
<accession>A0ABU2NSS2</accession>